<dbReference type="PANTHER" id="PTHR47959">
    <property type="entry name" value="ATP-DEPENDENT RNA HELICASE RHLE-RELATED"/>
    <property type="match status" value="1"/>
</dbReference>
<evidence type="ECO:0000259" key="7">
    <source>
        <dbReference type="PROSITE" id="PS51194"/>
    </source>
</evidence>
<dbReference type="SMART" id="SM00490">
    <property type="entry name" value="HELICc"/>
    <property type="match status" value="1"/>
</dbReference>
<gene>
    <name evidence="8" type="primary">deaD</name>
    <name evidence="8" type="ORF">MSIBF_A2680009</name>
</gene>
<dbReference type="GO" id="GO:0003724">
    <property type="term" value="F:RNA helicase activity"/>
    <property type="evidence" value="ECO:0007669"/>
    <property type="project" value="TreeGrafter"/>
</dbReference>
<dbReference type="Pfam" id="PF00271">
    <property type="entry name" value="Helicase_C"/>
    <property type="match status" value="1"/>
</dbReference>
<evidence type="ECO:0000256" key="1">
    <source>
        <dbReference type="ARBA" id="ARBA00022741"/>
    </source>
</evidence>
<evidence type="ECO:0000256" key="2">
    <source>
        <dbReference type="ARBA" id="ARBA00022801"/>
    </source>
</evidence>
<feature type="domain" description="Helicase C-terminal" evidence="7">
    <location>
        <begin position="210"/>
        <end position="371"/>
    </location>
</feature>
<feature type="region of interest" description="Disordered" evidence="5">
    <location>
        <begin position="383"/>
        <end position="420"/>
    </location>
</feature>
<dbReference type="InterPro" id="IPR011545">
    <property type="entry name" value="DEAD/DEAH_box_helicase_dom"/>
</dbReference>
<dbReference type="SUPFAM" id="SSF52540">
    <property type="entry name" value="P-loop containing nucleoside triphosphate hydrolases"/>
    <property type="match status" value="1"/>
</dbReference>
<dbReference type="SMART" id="SM00487">
    <property type="entry name" value="DEXDc"/>
    <property type="match status" value="1"/>
</dbReference>
<feature type="domain" description="Helicase ATP-binding" evidence="6">
    <location>
        <begin position="32"/>
        <end position="200"/>
    </location>
</feature>
<keyword evidence="2" id="KW-0378">Hydrolase</keyword>
<dbReference type="CDD" id="cd00268">
    <property type="entry name" value="DEADc"/>
    <property type="match status" value="1"/>
</dbReference>
<dbReference type="PANTHER" id="PTHR47959:SF1">
    <property type="entry name" value="ATP-DEPENDENT RNA HELICASE DBPA"/>
    <property type="match status" value="1"/>
</dbReference>
<dbReference type="AlphaFoldDB" id="A0A098E9P8"/>
<dbReference type="GO" id="GO:0005524">
    <property type="term" value="F:ATP binding"/>
    <property type="evidence" value="ECO:0007669"/>
    <property type="project" value="UniProtKB-KW"/>
</dbReference>
<dbReference type="CDD" id="cd18787">
    <property type="entry name" value="SF2_C_DEAD"/>
    <property type="match status" value="1"/>
</dbReference>
<keyword evidence="3 8" id="KW-0347">Helicase</keyword>
<proteinExistence type="predicted"/>
<dbReference type="GO" id="GO:0005829">
    <property type="term" value="C:cytosol"/>
    <property type="evidence" value="ECO:0007669"/>
    <property type="project" value="TreeGrafter"/>
</dbReference>
<name>A0A098E9P8_9ZZZZ</name>
<evidence type="ECO:0000256" key="5">
    <source>
        <dbReference type="SAM" id="MobiDB-lite"/>
    </source>
</evidence>
<dbReference type="PROSITE" id="PS00039">
    <property type="entry name" value="DEAD_ATP_HELICASE"/>
    <property type="match status" value="1"/>
</dbReference>
<dbReference type="PROSITE" id="PS51194">
    <property type="entry name" value="HELICASE_CTER"/>
    <property type="match status" value="1"/>
</dbReference>
<evidence type="ECO:0000259" key="6">
    <source>
        <dbReference type="PROSITE" id="PS51192"/>
    </source>
</evidence>
<dbReference type="GO" id="GO:0003676">
    <property type="term" value="F:nucleic acid binding"/>
    <property type="evidence" value="ECO:0007669"/>
    <property type="project" value="InterPro"/>
</dbReference>
<dbReference type="InterPro" id="IPR001650">
    <property type="entry name" value="Helicase_C-like"/>
</dbReference>
<keyword evidence="1" id="KW-0547">Nucleotide-binding</keyword>
<accession>A0A098E9P8</accession>
<sequence length="420" mass="47466">MNTKGVTLQPEFEKAIVDMGYTELTEIQERCIPLIQQGKDIMGLAYTGSGKTAAYGLPSLEKVLPKDGIQMLVIVPTRELCTQVAGEFKKFTKYRKTSIVEIYGGMPMGPQVANLRRADVIVGTPGRLLDHLSRGTFDLYEIKILVLDEADKMFDMGFVEDIEKIIAEVPKNSQKLLFGATMPAEIMKIVRKYLNEPEKITLRQYVDRTKLIQSYYEVSKDDKFSLLIHLLKKEQTGLTLIFCGTRNFVDMVNTNLNKQNIKSEALHGGVSQYKRNQIMDSFKMGKIDVLVATDVAARGIDVKNINSIINYDLPRAPEEYVHRIGRTARAGTEGKAISLLTGRDSGNIRRIFGDNFLSVHKVKNPQFEHVSFIMIEAEHEHRGDYRGSSRSRGRSGGGREGDRPSSKYKSFSRSRNNKRW</sequence>
<protein>
    <submittedName>
        <fullName evidence="8">DEAD-box RNA helicase</fullName>
    </submittedName>
</protein>
<dbReference type="InterPro" id="IPR050079">
    <property type="entry name" value="DEAD_box_RNA_helicase"/>
</dbReference>
<dbReference type="InterPro" id="IPR044742">
    <property type="entry name" value="DEAD/DEAH_RhlB"/>
</dbReference>
<dbReference type="InterPro" id="IPR027417">
    <property type="entry name" value="P-loop_NTPase"/>
</dbReference>
<dbReference type="InterPro" id="IPR000629">
    <property type="entry name" value="RNA-helicase_DEAD-box_CS"/>
</dbReference>
<evidence type="ECO:0000313" key="8">
    <source>
        <dbReference type="EMBL" id="CEG12737.1"/>
    </source>
</evidence>
<dbReference type="Gene3D" id="3.40.50.300">
    <property type="entry name" value="P-loop containing nucleotide triphosphate hydrolases"/>
    <property type="match status" value="2"/>
</dbReference>
<dbReference type="GO" id="GO:0016787">
    <property type="term" value="F:hydrolase activity"/>
    <property type="evidence" value="ECO:0007669"/>
    <property type="project" value="UniProtKB-KW"/>
</dbReference>
<evidence type="ECO:0000256" key="3">
    <source>
        <dbReference type="ARBA" id="ARBA00022806"/>
    </source>
</evidence>
<dbReference type="EMBL" id="CCXY01000188">
    <property type="protein sequence ID" value="CEG12737.1"/>
    <property type="molecule type" value="Genomic_DNA"/>
</dbReference>
<dbReference type="InterPro" id="IPR014001">
    <property type="entry name" value="Helicase_ATP-bd"/>
</dbReference>
<dbReference type="Pfam" id="PF00270">
    <property type="entry name" value="DEAD"/>
    <property type="match status" value="1"/>
</dbReference>
<keyword evidence="4" id="KW-0067">ATP-binding</keyword>
<evidence type="ECO:0000256" key="4">
    <source>
        <dbReference type="ARBA" id="ARBA00022840"/>
    </source>
</evidence>
<organism evidence="8">
    <name type="scientific">groundwater metagenome</name>
    <dbReference type="NCBI Taxonomy" id="717931"/>
    <lineage>
        <taxon>unclassified sequences</taxon>
        <taxon>metagenomes</taxon>
        <taxon>ecological metagenomes</taxon>
    </lineage>
</organism>
<feature type="compositionally biased region" description="Basic residues" evidence="5">
    <location>
        <begin position="410"/>
        <end position="420"/>
    </location>
</feature>
<dbReference type="PROSITE" id="PS51192">
    <property type="entry name" value="HELICASE_ATP_BIND_1"/>
    <property type="match status" value="1"/>
</dbReference>
<reference evidence="8" key="1">
    <citation type="submission" date="2014-09" db="EMBL/GenBank/DDBJ databases">
        <authorList>
            <person name="Probst J Alexander"/>
        </authorList>
    </citation>
    <scope>NUCLEOTIDE SEQUENCE</scope>
</reference>